<evidence type="ECO:0000313" key="3">
    <source>
        <dbReference type="Proteomes" id="UP001549749"/>
    </source>
</evidence>
<organism evidence="2 3">
    <name type="scientific">Chitinophaga defluvii</name>
    <dbReference type="NCBI Taxonomy" id="3163343"/>
    <lineage>
        <taxon>Bacteria</taxon>
        <taxon>Pseudomonadati</taxon>
        <taxon>Bacteroidota</taxon>
        <taxon>Chitinophagia</taxon>
        <taxon>Chitinophagales</taxon>
        <taxon>Chitinophagaceae</taxon>
        <taxon>Chitinophaga</taxon>
    </lineage>
</organism>
<comment type="caution">
    <text evidence="2">The sequence shown here is derived from an EMBL/GenBank/DDBJ whole genome shotgun (WGS) entry which is preliminary data.</text>
</comment>
<dbReference type="RefSeq" id="WP_354664211.1">
    <property type="nucleotide sequence ID" value="NZ_JBEXAC010000004.1"/>
</dbReference>
<reference evidence="2 3" key="1">
    <citation type="submission" date="2024-06" db="EMBL/GenBank/DDBJ databases">
        <title>Chitinophaga defluvii sp. nov., isolated from municipal sewage.</title>
        <authorList>
            <person name="Zhang L."/>
        </authorList>
    </citation>
    <scope>NUCLEOTIDE SEQUENCE [LARGE SCALE GENOMIC DNA]</scope>
    <source>
        <strain evidence="2 3">H8</strain>
    </source>
</reference>
<keyword evidence="1" id="KW-0472">Membrane</keyword>
<evidence type="ECO:0000256" key="1">
    <source>
        <dbReference type="SAM" id="Phobius"/>
    </source>
</evidence>
<name>A0ABV2TF47_9BACT</name>
<feature type="transmembrane region" description="Helical" evidence="1">
    <location>
        <begin position="6"/>
        <end position="25"/>
    </location>
</feature>
<dbReference type="EMBL" id="JBEXAC010000004">
    <property type="protein sequence ID" value="MET7001637.1"/>
    <property type="molecule type" value="Genomic_DNA"/>
</dbReference>
<sequence length="50" mass="5883">MKTIVVSTTFFVYLFIDMGGFMFILPERATKYKAVKSVILLWFDKERAMV</sequence>
<proteinExistence type="predicted"/>
<keyword evidence="1" id="KW-1133">Transmembrane helix</keyword>
<evidence type="ECO:0000313" key="2">
    <source>
        <dbReference type="EMBL" id="MET7001637.1"/>
    </source>
</evidence>
<keyword evidence="1" id="KW-0812">Transmembrane</keyword>
<gene>
    <name evidence="2" type="ORF">ABR189_29915</name>
</gene>
<dbReference type="Proteomes" id="UP001549749">
    <property type="component" value="Unassembled WGS sequence"/>
</dbReference>
<accession>A0ABV2TF47</accession>
<keyword evidence="3" id="KW-1185">Reference proteome</keyword>
<protein>
    <submittedName>
        <fullName evidence="2">Uncharacterized protein</fullName>
    </submittedName>
</protein>